<feature type="compositionally biased region" description="Basic residues" evidence="10">
    <location>
        <begin position="665"/>
        <end position="681"/>
    </location>
</feature>
<feature type="compositionally biased region" description="Polar residues" evidence="10">
    <location>
        <begin position="1"/>
        <end position="10"/>
    </location>
</feature>
<proteinExistence type="predicted"/>
<name>A0A6J1R4T9_9HYME</name>
<dbReference type="GO" id="GO:0048788">
    <property type="term" value="C:cytoskeleton of presynaptic active zone"/>
    <property type="evidence" value="ECO:0007669"/>
    <property type="project" value="TreeGrafter"/>
</dbReference>
<organism evidence="11 12">
    <name type="scientific">Temnothorax curvispinosus</name>
    <dbReference type="NCBI Taxonomy" id="300111"/>
    <lineage>
        <taxon>Eukaryota</taxon>
        <taxon>Metazoa</taxon>
        <taxon>Ecdysozoa</taxon>
        <taxon>Arthropoda</taxon>
        <taxon>Hexapoda</taxon>
        <taxon>Insecta</taxon>
        <taxon>Pterygota</taxon>
        <taxon>Neoptera</taxon>
        <taxon>Endopterygota</taxon>
        <taxon>Hymenoptera</taxon>
        <taxon>Apocrita</taxon>
        <taxon>Aculeata</taxon>
        <taxon>Formicoidea</taxon>
        <taxon>Formicidae</taxon>
        <taxon>Myrmicinae</taxon>
        <taxon>Temnothorax</taxon>
    </lineage>
</organism>
<keyword evidence="5 9" id="KW-0175">Coiled coil</keyword>
<reference evidence="12" key="1">
    <citation type="submission" date="2025-08" db="UniProtKB">
        <authorList>
            <consortium name="RefSeq"/>
        </authorList>
    </citation>
    <scope>IDENTIFICATION</scope>
    <source>
        <tissue evidence="12">Whole body</tissue>
    </source>
</reference>
<evidence type="ECO:0000256" key="7">
    <source>
        <dbReference type="ARBA" id="ARBA00023273"/>
    </source>
</evidence>
<evidence type="ECO:0000256" key="1">
    <source>
        <dbReference type="ARBA" id="ARBA00004245"/>
    </source>
</evidence>
<dbReference type="PANTHER" id="PTHR18861">
    <property type="entry name" value="ELKS/RAB6-INTERACTING/CAST PROTEIN"/>
    <property type="match status" value="1"/>
</dbReference>
<keyword evidence="2" id="KW-0963">Cytoplasm</keyword>
<dbReference type="GO" id="GO:0048167">
    <property type="term" value="P:regulation of synaptic plasticity"/>
    <property type="evidence" value="ECO:0007669"/>
    <property type="project" value="TreeGrafter"/>
</dbReference>
<evidence type="ECO:0000256" key="6">
    <source>
        <dbReference type="ARBA" id="ARBA00023212"/>
    </source>
</evidence>
<keyword evidence="6" id="KW-0206">Cytoskeleton</keyword>
<dbReference type="Proteomes" id="UP000504618">
    <property type="component" value="Unplaced"/>
</dbReference>
<keyword evidence="3" id="KW-0597">Phosphoprotein</keyword>
<sequence length="741" mass="80428">MSRDPYSSSGVIGPGGGTRSPRSGRRVGELPTVDRSPSRSYASGRGSPLGGRKQRGTRSGNNSPEHLGYGGGYHHHQLGSPYYSRDEDLGSPVMLEERGRSMSTGGGGGGHHRSRSASRPAMSSSAGMVARYTSLDRASAGVLDHEFVPIREPSRERSRDRGLYLEDELYGSRSARQSPNPHMLRDGGGYIGELQHQNNDLQRELGNLKKELELTNQKLGSSMHSIKTFWSPELKKERALRKEESTKYSLINEQLKLLNSENQKQSMMVRQLEEELRMRMRGPSVEMQQQMEVLYNENEHLTREIAILRDTIKELELRIETQKQTLQARDESIKKLLEMLQNKGIGKEEERLMFQQMQSAVQKQTRSCPSRLTAIIANRRYRCTSSGTVRKSSSRVKPSRFQAQGRTLRLFGTDLVRDAIIRRRSPRELKATNENLKSLQTQLELAYASTASSGHPVVGGGGISGLAGASVIGLGSVSGGAGAGVCGGGTVLGGSVAVPGGVPGSTTLTAIMETKDARITTLEKEVALLEAEMQRIKETGGRLREQLLKAIAVPSSGGTIQQQQQQQLGGMAQSTGLGGQQQPGTLPLARGPSMMTSLVPYGGYAPSAGLTSSLLAGSTGGTTTGSGGGLGVGGGSSCLAGISSGATTGVVNPYTDRYATDPHHPHQMHHHQHHHHHHLHQQHQLQLQQQQQMQQHLKHLEPAAAGALALHAHTFNKHDLNFKRQVSFFINNVRIEKNDAA</sequence>
<protein>
    <submittedName>
        <fullName evidence="12">Uncharacterized protein LOC112464864 isoform X1</fullName>
    </submittedName>
</protein>
<evidence type="ECO:0000256" key="9">
    <source>
        <dbReference type="SAM" id="Coils"/>
    </source>
</evidence>
<feature type="region of interest" description="Disordered" evidence="10">
    <location>
        <begin position="655"/>
        <end position="683"/>
    </location>
</feature>
<feature type="region of interest" description="Disordered" evidence="10">
    <location>
        <begin position="1"/>
        <end position="125"/>
    </location>
</feature>
<dbReference type="GO" id="GO:0007274">
    <property type="term" value="P:neuromuscular synaptic transmission"/>
    <property type="evidence" value="ECO:0007669"/>
    <property type="project" value="TreeGrafter"/>
</dbReference>
<dbReference type="OrthoDB" id="2019763at2759"/>
<evidence type="ECO:0000256" key="5">
    <source>
        <dbReference type="ARBA" id="ARBA00023054"/>
    </source>
</evidence>
<dbReference type="InterPro" id="IPR019323">
    <property type="entry name" value="ELKS/CAST"/>
</dbReference>
<feature type="coiled-coil region" evidence="9">
    <location>
        <begin position="512"/>
        <end position="546"/>
    </location>
</feature>
<accession>A0A6J1R4T9</accession>
<feature type="coiled-coil region" evidence="9">
    <location>
        <begin position="255"/>
        <end position="343"/>
    </location>
</feature>
<keyword evidence="11" id="KW-1185">Reference proteome</keyword>
<dbReference type="GO" id="GO:0098882">
    <property type="term" value="F:structural constituent of presynaptic active zone"/>
    <property type="evidence" value="ECO:0007669"/>
    <property type="project" value="TreeGrafter"/>
</dbReference>
<evidence type="ECO:0000256" key="10">
    <source>
        <dbReference type="SAM" id="MobiDB-lite"/>
    </source>
</evidence>
<dbReference type="PANTHER" id="PTHR18861:SF0">
    <property type="entry name" value="BRUCHPILOT, ISOFORM J"/>
    <property type="match status" value="1"/>
</dbReference>
<gene>
    <name evidence="12" type="primary">LOC112464864</name>
</gene>
<evidence type="ECO:0000256" key="3">
    <source>
        <dbReference type="ARBA" id="ARBA00022553"/>
    </source>
</evidence>
<feature type="coiled-coil region" evidence="9">
    <location>
        <begin position="191"/>
        <end position="218"/>
    </location>
</feature>
<dbReference type="GeneID" id="112464864"/>
<dbReference type="Pfam" id="PF10174">
    <property type="entry name" value="Cast"/>
    <property type="match status" value="1"/>
</dbReference>
<dbReference type="AlphaFoldDB" id="A0A6J1R4T9"/>
<comment type="subcellular location">
    <subcellularLocation>
        <location evidence="1">Cytoplasm</location>
        <location evidence="1">Cytoskeleton</location>
    </subcellularLocation>
    <subcellularLocation>
        <location evidence="8">Presynapse</location>
    </subcellularLocation>
</comment>
<keyword evidence="4" id="KW-0770">Synapse</keyword>
<dbReference type="GO" id="GO:0030424">
    <property type="term" value="C:axon"/>
    <property type="evidence" value="ECO:0007669"/>
    <property type="project" value="UniProtKB-SubCell"/>
</dbReference>
<evidence type="ECO:0000313" key="12">
    <source>
        <dbReference type="RefSeq" id="XP_024887885.1"/>
    </source>
</evidence>
<evidence type="ECO:0000256" key="8">
    <source>
        <dbReference type="ARBA" id="ARBA00034106"/>
    </source>
</evidence>
<evidence type="ECO:0000313" key="11">
    <source>
        <dbReference type="Proteomes" id="UP000504618"/>
    </source>
</evidence>
<keyword evidence="7" id="KW-0966">Cell projection</keyword>
<dbReference type="RefSeq" id="XP_024887885.1">
    <property type="nucleotide sequence ID" value="XM_025032117.1"/>
</dbReference>
<evidence type="ECO:0000256" key="2">
    <source>
        <dbReference type="ARBA" id="ARBA00022490"/>
    </source>
</evidence>
<evidence type="ECO:0000256" key="4">
    <source>
        <dbReference type="ARBA" id="ARBA00023018"/>
    </source>
</evidence>